<dbReference type="EMBL" id="BJXJ01000010">
    <property type="protein sequence ID" value="GEM75191.1"/>
    <property type="molecule type" value="Genomic_DNA"/>
</dbReference>
<sequence>MNKSHINRYITLDFGLNVWGFWTGYTYPLWLIRYKKPSLILYKLGVIKKYSVN</sequence>
<dbReference type="Proteomes" id="UP000321922">
    <property type="component" value="Unassembled WGS sequence"/>
</dbReference>
<organism evidence="1 2">
    <name type="scientific">Vibrio sagamiensis NBRC 104589</name>
    <dbReference type="NCBI Taxonomy" id="1219064"/>
    <lineage>
        <taxon>Bacteria</taxon>
        <taxon>Pseudomonadati</taxon>
        <taxon>Pseudomonadota</taxon>
        <taxon>Gammaproteobacteria</taxon>
        <taxon>Vibrionales</taxon>
        <taxon>Vibrionaceae</taxon>
        <taxon>Vibrio</taxon>
    </lineage>
</organism>
<protein>
    <submittedName>
        <fullName evidence="1">Uncharacterized protein</fullName>
    </submittedName>
</protein>
<name>A0A511QD16_9VIBR</name>
<evidence type="ECO:0000313" key="1">
    <source>
        <dbReference type="EMBL" id="GEM75191.1"/>
    </source>
</evidence>
<comment type="caution">
    <text evidence="1">The sequence shown here is derived from an EMBL/GenBank/DDBJ whole genome shotgun (WGS) entry which is preliminary data.</text>
</comment>
<keyword evidence="2" id="KW-1185">Reference proteome</keyword>
<proteinExistence type="predicted"/>
<dbReference type="AlphaFoldDB" id="A0A511QD16"/>
<gene>
    <name evidence="1" type="ORF">VSA01S_13030</name>
</gene>
<evidence type="ECO:0000313" key="2">
    <source>
        <dbReference type="Proteomes" id="UP000321922"/>
    </source>
</evidence>
<accession>A0A511QD16</accession>
<reference evidence="1 2" key="1">
    <citation type="submission" date="2019-07" db="EMBL/GenBank/DDBJ databases">
        <title>Whole genome shotgun sequence of Vibrio sagamiensis NBRC 104589.</title>
        <authorList>
            <person name="Hosoyama A."/>
            <person name="Uohara A."/>
            <person name="Ohji S."/>
            <person name="Ichikawa N."/>
        </authorList>
    </citation>
    <scope>NUCLEOTIDE SEQUENCE [LARGE SCALE GENOMIC DNA]</scope>
    <source>
        <strain evidence="1 2">NBRC 104589</strain>
    </source>
</reference>